<feature type="transmembrane region" description="Helical" evidence="1">
    <location>
        <begin position="134"/>
        <end position="154"/>
    </location>
</feature>
<protein>
    <submittedName>
        <fullName evidence="2">Uncharacterized protein</fullName>
    </submittedName>
</protein>
<keyword evidence="1" id="KW-0812">Transmembrane</keyword>
<feature type="transmembrane region" description="Helical" evidence="1">
    <location>
        <begin position="257"/>
        <end position="281"/>
    </location>
</feature>
<dbReference type="RefSeq" id="YP_010247527.1">
    <property type="nucleotide sequence ID" value="NC_060296.1"/>
</dbReference>
<dbReference type="EMBL" id="MN515031">
    <property type="protein sequence ID" value="QQA36261.1"/>
    <property type="molecule type" value="Genomic_DNA"/>
</dbReference>
<keyword evidence="2" id="KW-0496">Mitochondrion</keyword>
<feature type="transmembrane region" description="Helical" evidence="1">
    <location>
        <begin position="200"/>
        <end position="220"/>
    </location>
</feature>
<evidence type="ECO:0000256" key="1">
    <source>
        <dbReference type="SAM" id="Phobius"/>
    </source>
</evidence>
<keyword evidence="1" id="KW-0472">Membrane</keyword>
<dbReference type="GeneID" id="70585973"/>
<geneLocation type="mitochondrion" evidence="2"/>
<proteinExistence type="predicted"/>
<feature type="transmembrane region" description="Helical" evidence="1">
    <location>
        <begin position="38"/>
        <end position="62"/>
    </location>
</feature>
<dbReference type="AlphaFoldDB" id="A0A8K1E1U5"/>
<gene>
    <name evidence="2" type="primary">orf296</name>
</gene>
<feature type="transmembrane region" description="Helical" evidence="1">
    <location>
        <begin position="6"/>
        <end position="26"/>
    </location>
</feature>
<reference evidence="2" key="1">
    <citation type="submission" date="2019-09" db="EMBL/GenBank/DDBJ databases">
        <title>The complete mitochondrial genome of the medically important entomopathogenic fungus Cordyceps pruinosa and its phylogenetic relationships to other species of Hypocreales.</title>
        <authorList>
            <person name="Zhang M.X."/>
            <person name="Liu Y.F."/>
            <person name="Zhang G.D."/>
            <person name="Huang L.D."/>
            <person name="Wang Y."/>
            <person name="Tran N.L."/>
            <person name="Wang Y.B."/>
            <person name="Yu H."/>
        </authorList>
    </citation>
    <scope>NUCLEOTIDE SEQUENCE</scope>
</reference>
<sequence length="296" mass="32700">MFFFNLNLYFVLLSTIFFYLLFNGYFNIRQINNILNNYSFIGITLKFIGSLLIICLTLYYFIDVIDPQINYLKAPNVSTGDINNTLHIVDSNIYIPKLIANGLTNIGTGAAVAAGLKAGSSIAKGTGLPPAAKIGIMAVGALIGGSTVSVINSINSITTKKIDSSIQSTTPPSNSNNGSAFSIEPGVDLDTVINLLNANFILHLCILYLIVALIVLYLSTMVVDKHWNLIFIQNILGKWFYNLFIKALIFTGKNNRIWMYIASILLIFSILITLYISYFILNNIDIITQIVANTKR</sequence>
<evidence type="ECO:0000313" key="2">
    <source>
        <dbReference type="EMBL" id="QQA36261.1"/>
    </source>
</evidence>
<accession>A0A8K1E1U5</accession>
<organism evidence="2">
    <name type="scientific">Cordyceps pruinosa</name>
    <dbReference type="NCBI Taxonomy" id="129524"/>
    <lineage>
        <taxon>Eukaryota</taxon>
        <taxon>Fungi</taxon>
        <taxon>Dikarya</taxon>
        <taxon>Ascomycota</taxon>
        <taxon>Pezizomycotina</taxon>
        <taxon>Sordariomycetes</taxon>
        <taxon>Hypocreomycetidae</taxon>
        <taxon>Hypocreales</taxon>
        <taxon>Cordycipitaceae</taxon>
        <taxon>Cordyceps</taxon>
    </lineage>
</organism>
<keyword evidence="1" id="KW-1133">Transmembrane helix</keyword>
<name>A0A8K1E1U5_9HYPO</name>